<reference evidence="3" key="1">
    <citation type="submission" date="2016-01" db="EMBL/GenBank/DDBJ databases">
        <authorList>
            <person name="Peeters C."/>
        </authorList>
    </citation>
    <scope>NUCLEOTIDE SEQUENCE [LARGE SCALE GENOMIC DNA]</scope>
    <source>
        <strain evidence="3">LMG 29323</strain>
    </source>
</reference>
<dbReference type="CDD" id="cd00293">
    <property type="entry name" value="USP-like"/>
    <property type="match status" value="1"/>
</dbReference>
<dbReference type="SUPFAM" id="SSF52402">
    <property type="entry name" value="Adenine nucleotide alpha hydrolases-like"/>
    <property type="match status" value="1"/>
</dbReference>
<evidence type="ECO:0000313" key="3">
    <source>
        <dbReference type="EMBL" id="SAK49683.1"/>
    </source>
</evidence>
<gene>
    <name evidence="3" type="ORF">AWB80_01379</name>
</gene>
<dbReference type="Pfam" id="PF00582">
    <property type="entry name" value="Usp"/>
    <property type="match status" value="1"/>
</dbReference>
<comment type="similarity">
    <text evidence="1">Belongs to the universal stress protein A family.</text>
</comment>
<dbReference type="OrthoDB" id="9129243at2"/>
<organism evidence="3 4">
    <name type="scientific">Caballeronia pedi</name>
    <dbReference type="NCBI Taxonomy" id="1777141"/>
    <lineage>
        <taxon>Bacteria</taxon>
        <taxon>Pseudomonadati</taxon>
        <taxon>Pseudomonadota</taxon>
        <taxon>Betaproteobacteria</taxon>
        <taxon>Burkholderiales</taxon>
        <taxon>Burkholderiaceae</taxon>
        <taxon>Caballeronia</taxon>
    </lineage>
</organism>
<evidence type="ECO:0000313" key="4">
    <source>
        <dbReference type="Proteomes" id="UP000054911"/>
    </source>
</evidence>
<dbReference type="Proteomes" id="UP000054911">
    <property type="component" value="Unassembled WGS sequence"/>
</dbReference>
<dbReference type="PANTHER" id="PTHR46268:SF15">
    <property type="entry name" value="UNIVERSAL STRESS PROTEIN HP_0031"/>
    <property type="match status" value="1"/>
</dbReference>
<dbReference type="STRING" id="1777141.AWB80_01379"/>
<feature type="domain" description="UspA" evidence="2">
    <location>
        <begin position="1"/>
        <end position="142"/>
    </location>
</feature>
<proteinExistence type="inferred from homology"/>
<evidence type="ECO:0000256" key="1">
    <source>
        <dbReference type="ARBA" id="ARBA00008791"/>
    </source>
</evidence>
<accession>A0A157ZW15</accession>
<keyword evidence="4" id="KW-1185">Reference proteome</keyword>
<dbReference type="EMBL" id="FCOE02000003">
    <property type="protein sequence ID" value="SAK49683.1"/>
    <property type="molecule type" value="Genomic_DNA"/>
</dbReference>
<comment type="caution">
    <text evidence="3">The sequence shown here is derived from an EMBL/GenBank/DDBJ whole genome shotgun (WGS) entry which is preliminary data.</text>
</comment>
<protein>
    <submittedName>
        <fullName evidence="3">UspA domain-containing protein</fullName>
    </submittedName>
</protein>
<dbReference type="AlphaFoldDB" id="A0A157ZW15"/>
<dbReference type="Gene3D" id="3.40.50.620">
    <property type="entry name" value="HUPs"/>
    <property type="match status" value="1"/>
</dbReference>
<dbReference type="InterPro" id="IPR006016">
    <property type="entry name" value="UspA"/>
</dbReference>
<dbReference type="InterPro" id="IPR014729">
    <property type="entry name" value="Rossmann-like_a/b/a_fold"/>
</dbReference>
<name>A0A157ZW15_9BURK</name>
<dbReference type="RefSeq" id="WP_061173895.1">
    <property type="nucleotide sequence ID" value="NZ_FCOE02000003.1"/>
</dbReference>
<sequence length="173" mass="19009">MYQHILVAVGPGFSEAALSSAIARARESEARLTVLHVIDSAPWWAGWQWDSLCDTQSLVNQLALVIRRSSEKRLRHAGIEAEWVTRTLPADGRSIGRVIAAEANRLDADLVVLGANKRGFHSLGVNHVRNVVCRHTDREVLIASACESEQANLVDTRDQTSSTLKRCNASICV</sequence>
<evidence type="ECO:0000259" key="2">
    <source>
        <dbReference type="Pfam" id="PF00582"/>
    </source>
</evidence>
<dbReference type="PANTHER" id="PTHR46268">
    <property type="entry name" value="STRESS RESPONSE PROTEIN NHAX"/>
    <property type="match status" value="1"/>
</dbReference>